<dbReference type="InterPro" id="IPR052161">
    <property type="entry name" value="Mycobact_Acyl-CoA_DH"/>
</dbReference>
<dbReference type="SUPFAM" id="SSF56645">
    <property type="entry name" value="Acyl-CoA dehydrogenase NM domain-like"/>
    <property type="match status" value="1"/>
</dbReference>
<dbReference type="Proteomes" id="UP001139157">
    <property type="component" value="Unassembled WGS sequence"/>
</dbReference>
<dbReference type="InterPro" id="IPR013786">
    <property type="entry name" value="AcylCoA_DH/ox_N"/>
</dbReference>
<gene>
    <name evidence="10" type="ORF">NDR86_05255</name>
</gene>
<evidence type="ECO:0000259" key="9">
    <source>
        <dbReference type="Pfam" id="PF02771"/>
    </source>
</evidence>
<comment type="caution">
    <text evidence="10">The sequence shown here is derived from an EMBL/GenBank/DDBJ whole genome shotgun (WGS) entry which is preliminary data.</text>
</comment>
<keyword evidence="3 6" id="KW-0285">Flavoprotein</keyword>
<dbReference type="Pfam" id="PF02771">
    <property type="entry name" value="Acyl-CoA_dh_N"/>
    <property type="match status" value="1"/>
</dbReference>
<comment type="cofactor">
    <cofactor evidence="1 6">
        <name>FAD</name>
        <dbReference type="ChEBI" id="CHEBI:57692"/>
    </cofactor>
</comment>
<dbReference type="GO" id="GO:0005886">
    <property type="term" value="C:plasma membrane"/>
    <property type="evidence" value="ECO:0007669"/>
    <property type="project" value="TreeGrafter"/>
</dbReference>
<accession>A0A9X2E4F2</accession>
<dbReference type="InterPro" id="IPR009075">
    <property type="entry name" value="AcylCo_DH/oxidase_C"/>
</dbReference>
<protein>
    <submittedName>
        <fullName evidence="10">Acyl-CoA dehydrogenase family protein</fullName>
    </submittedName>
</protein>
<sequence length="376" mass="41627">MDLDFGSAAERFRLEVREFLRANLPARPLPSMDTRAGFEAHREWERTLAEARLSVVSWPEPYGGRDASLLEWVLFEEEYYAAGAPGRVSQNGIFLLAPTLFEHGRPEQLERILPRMARGDDIWAQAWSEPEAGSDLAGIRSTARRTSGGWILDGQKTWSSRASYADWAFGLFRSDPEAERHQGLTYVMFPLTADGVSVRPIPQLDGEPGFAEIFLDNVFVPDRDVIGAPNEGWRLAMSTSSNERGLSLRSPGRFNATAARLVELWRDTADPADTALRDRVVDGWIGAEAYRLGTFATVTRLAEGGKLGAESSVNKVFWSELDIAMHETALELLGAAAEHTSGWTDGYLFALAGPIYAGTNEIQRNIIAERLLGLPR</sequence>
<feature type="domain" description="Acyl-CoA oxidase/dehydrogenase middle" evidence="8">
    <location>
        <begin position="124"/>
        <end position="218"/>
    </location>
</feature>
<dbReference type="Pfam" id="PF02770">
    <property type="entry name" value="Acyl-CoA_dh_M"/>
    <property type="match status" value="1"/>
</dbReference>
<evidence type="ECO:0000256" key="5">
    <source>
        <dbReference type="ARBA" id="ARBA00023002"/>
    </source>
</evidence>
<dbReference type="Gene3D" id="1.10.540.10">
    <property type="entry name" value="Acyl-CoA dehydrogenase/oxidase, N-terminal domain"/>
    <property type="match status" value="1"/>
</dbReference>
<dbReference type="InterPro" id="IPR036250">
    <property type="entry name" value="AcylCo_DH-like_C"/>
</dbReference>
<dbReference type="AlphaFoldDB" id="A0A9X2E4F2"/>
<dbReference type="Gene3D" id="1.20.140.10">
    <property type="entry name" value="Butyryl-CoA Dehydrogenase, subunit A, domain 3"/>
    <property type="match status" value="1"/>
</dbReference>
<dbReference type="PANTHER" id="PTHR43292:SF3">
    <property type="entry name" value="ACYL-COA DEHYDROGENASE FADE29"/>
    <property type="match status" value="1"/>
</dbReference>
<evidence type="ECO:0000259" key="7">
    <source>
        <dbReference type="Pfam" id="PF00441"/>
    </source>
</evidence>
<keyword evidence="5 6" id="KW-0560">Oxidoreductase</keyword>
<evidence type="ECO:0000259" key="8">
    <source>
        <dbReference type="Pfam" id="PF02770"/>
    </source>
</evidence>
<evidence type="ECO:0000256" key="4">
    <source>
        <dbReference type="ARBA" id="ARBA00022827"/>
    </source>
</evidence>
<feature type="domain" description="Acyl-CoA dehydrogenase/oxidase N-terminal" evidence="9">
    <location>
        <begin position="10"/>
        <end position="120"/>
    </location>
</feature>
<dbReference type="Pfam" id="PF00441">
    <property type="entry name" value="Acyl-CoA_dh_1"/>
    <property type="match status" value="1"/>
</dbReference>
<dbReference type="InterPro" id="IPR037069">
    <property type="entry name" value="AcylCoA_DH/ox_N_sf"/>
</dbReference>
<evidence type="ECO:0000313" key="10">
    <source>
        <dbReference type="EMBL" id="MCM6772878.1"/>
    </source>
</evidence>
<comment type="similarity">
    <text evidence="2 6">Belongs to the acyl-CoA dehydrogenase family.</text>
</comment>
<dbReference type="PANTHER" id="PTHR43292">
    <property type="entry name" value="ACYL-COA DEHYDROGENASE"/>
    <property type="match status" value="1"/>
</dbReference>
<reference evidence="10" key="1">
    <citation type="submission" date="2022-06" db="EMBL/GenBank/DDBJ databases">
        <title>Novel species in genus nocardia.</title>
        <authorList>
            <person name="Li F."/>
        </authorList>
    </citation>
    <scope>NUCLEOTIDE SEQUENCE</scope>
    <source>
        <strain evidence="10">CDC141</strain>
    </source>
</reference>
<feature type="domain" description="Acyl-CoA dehydrogenase/oxidase C-terminal" evidence="7">
    <location>
        <begin position="230"/>
        <end position="372"/>
    </location>
</feature>
<dbReference type="GO" id="GO:0050660">
    <property type="term" value="F:flavin adenine dinucleotide binding"/>
    <property type="evidence" value="ECO:0007669"/>
    <property type="project" value="InterPro"/>
</dbReference>
<dbReference type="Gene3D" id="2.40.110.10">
    <property type="entry name" value="Butyryl-CoA Dehydrogenase, subunit A, domain 2"/>
    <property type="match status" value="1"/>
</dbReference>
<dbReference type="EMBL" id="JAMRXG010000002">
    <property type="protein sequence ID" value="MCM6772878.1"/>
    <property type="molecule type" value="Genomic_DNA"/>
</dbReference>
<evidence type="ECO:0000256" key="6">
    <source>
        <dbReference type="RuleBase" id="RU362125"/>
    </source>
</evidence>
<dbReference type="InterPro" id="IPR009100">
    <property type="entry name" value="AcylCoA_DH/oxidase_NM_dom_sf"/>
</dbReference>
<dbReference type="InterPro" id="IPR006091">
    <property type="entry name" value="Acyl-CoA_Oxase/DH_mid-dom"/>
</dbReference>
<proteinExistence type="inferred from homology"/>
<keyword evidence="4 6" id="KW-0274">FAD</keyword>
<dbReference type="InterPro" id="IPR046373">
    <property type="entry name" value="Acyl-CoA_Oxase/DH_mid-dom_sf"/>
</dbReference>
<dbReference type="GO" id="GO:0016627">
    <property type="term" value="F:oxidoreductase activity, acting on the CH-CH group of donors"/>
    <property type="evidence" value="ECO:0007669"/>
    <property type="project" value="InterPro"/>
</dbReference>
<evidence type="ECO:0000256" key="3">
    <source>
        <dbReference type="ARBA" id="ARBA00022630"/>
    </source>
</evidence>
<evidence type="ECO:0000256" key="2">
    <source>
        <dbReference type="ARBA" id="ARBA00009347"/>
    </source>
</evidence>
<keyword evidence="11" id="KW-1185">Reference proteome</keyword>
<dbReference type="RefSeq" id="WP_251909883.1">
    <property type="nucleotide sequence ID" value="NZ_JAMRXG010000002.1"/>
</dbReference>
<dbReference type="SUPFAM" id="SSF47203">
    <property type="entry name" value="Acyl-CoA dehydrogenase C-terminal domain-like"/>
    <property type="match status" value="1"/>
</dbReference>
<evidence type="ECO:0000313" key="11">
    <source>
        <dbReference type="Proteomes" id="UP001139157"/>
    </source>
</evidence>
<name>A0A9X2E4F2_9NOCA</name>
<evidence type="ECO:0000256" key="1">
    <source>
        <dbReference type="ARBA" id="ARBA00001974"/>
    </source>
</evidence>
<organism evidence="10 11">
    <name type="scientific">Nocardia pulmonis</name>
    <dbReference type="NCBI Taxonomy" id="2951408"/>
    <lineage>
        <taxon>Bacteria</taxon>
        <taxon>Bacillati</taxon>
        <taxon>Actinomycetota</taxon>
        <taxon>Actinomycetes</taxon>
        <taxon>Mycobacteriales</taxon>
        <taxon>Nocardiaceae</taxon>
        <taxon>Nocardia</taxon>
    </lineage>
</organism>